<gene>
    <name evidence="2" type="ORF">MKO06_09260</name>
</gene>
<evidence type="ECO:0000256" key="1">
    <source>
        <dbReference type="SAM" id="SignalP"/>
    </source>
</evidence>
<evidence type="ECO:0000313" key="3">
    <source>
        <dbReference type="Proteomes" id="UP001155280"/>
    </source>
</evidence>
<keyword evidence="1" id="KW-0732">Signal</keyword>
<dbReference type="AlphaFoldDB" id="A0A9X2I575"/>
<organism evidence="2 3">
    <name type="scientific">Christiangramia oceanisediminis</name>
    <dbReference type="NCBI Taxonomy" id="2920386"/>
    <lineage>
        <taxon>Bacteria</taxon>
        <taxon>Pseudomonadati</taxon>
        <taxon>Bacteroidota</taxon>
        <taxon>Flavobacteriia</taxon>
        <taxon>Flavobacteriales</taxon>
        <taxon>Flavobacteriaceae</taxon>
        <taxon>Christiangramia</taxon>
    </lineage>
</organism>
<reference evidence="2" key="1">
    <citation type="submission" date="2022-07" db="EMBL/GenBank/DDBJ databases">
        <title>Gramela sediminis sp. nov., isolated from deep-sea sediment of the Indian Ocean.</title>
        <authorList>
            <person name="Shi H."/>
        </authorList>
    </citation>
    <scope>NUCLEOTIDE SEQUENCE</scope>
    <source>
        <strain evidence="2">GC03-9</strain>
    </source>
</reference>
<protein>
    <recommendedName>
        <fullName evidence="4">Sensor of ECF-type sigma factor</fullName>
    </recommendedName>
</protein>
<name>A0A9X2I575_9FLAO</name>
<dbReference type="RefSeq" id="WP_241551902.1">
    <property type="nucleotide sequence ID" value="NZ_JANCNS010000002.1"/>
</dbReference>
<keyword evidence="3" id="KW-1185">Reference proteome</keyword>
<comment type="caution">
    <text evidence="2">The sequence shown here is derived from an EMBL/GenBank/DDBJ whole genome shotgun (WGS) entry which is preliminary data.</text>
</comment>
<proteinExistence type="predicted"/>
<evidence type="ECO:0008006" key="4">
    <source>
        <dbReference type="Google" id="ProtNLM"/>
    </source>
</evidence>
<accession>A0A9X2I575</accession>
<feature type="chain" id="PRO_5040821934" description="Sensor of ECF-type sigma factor" evidence="1">
    <location>
        <begin position="21"/>
        <end position="151"/>
    </location>
</feature>
<evidence type="ECO:0000313" key="2">
    <source>
        <dbReference type="EMBL" id="MCP9200095.1"/>
    </source>
</evidence>
<sequence>MMKKAILILFVLFASSNLMAQETDSDRWERIKALKVAFFTQEMNFTNKVAEKFWPIYNKYEKSRRELHRREHVDVENVECISEQEANRLLEEFLNVENEEYQIKKQLFRDLKEIISAKDIIKLHKLEGEFHKKLIKEYRSKKENKDSNSSE</sequence>
<dbReference type="Proteomes" id="UP001155280">
    <property type="component" value="Unassembled WGS sequence"/>
</dbReference>
<feature type="signal peptide" evidence="1">
    <location>
        <begin position="1"/>
        <end position="20"/>
    </location>
</feature>
<dbReference type="EMBL" id="JANCNS010000002">
    <property type="protein sequence ID" value="MCP9200095.1"/>
    <property type="molecule type" value="Genomic_DNA"/>
</dbReference>